<evidence type="ECO:0000256" key="4">
    <source>
        <dbReference type="ARBA" id="ARBA00023239"/>
    </source>
</evidence>
<proteinExistence type="inferred from homology"/>
<dbReference type="UniPathway" id="UPA00251">
    <property type="reaction ID" value="UER00320"/>
</dbReference>
<feature type="domain" description="Tetrapyrrole biosynthesis uroporphyrinogen III synthase" evidence="10">
    <location>
        <begin position="24"/>
        <end position="265"/>
    </location>
</feature>
<reference evidence="11 12" key="1">
    <citation type="journal article" date="2014" name="Int. J. Syst. Evol. Microbiol.">
        <title>Arthrobacter pityocampae sp. nov., isolated from Thaumetopoea pityocampa (Lep., Thaumetopoeidae).</title>
        <authorList>
            <person name="Ince I.A."/>
            <person name="Demirbag Z."/>
            <person name="Kati H."/>
        </authorList>
    </citation>
    <scope>NUCLEOTIDE SEQUENCE [LARGE SCALE GENOMIC DNA]</scope>
    <source>
        <strain evidence="11 12">Tp2</strain>
    </source>
</reference>
<dbReference type="AlphaFoldDB" id="A0A2S5J227"/>
<evidence type="ECO:0000256" key="2">
    <source>
        <dbReference type="ARBA" id="ARBA00008133"/>
    </source>
</evidence>
<sequence>MDGLAGEHPVVVLRHPARTVRIGDALRAHGMTVHALPLTDTELPADPAAFARALQDLGQGRYAWLVVTSANAVQALGMIAGAEGASLAGLVRRGGVRVAAVGAATARTLAEAGVVVDLVPEEASSAGLLTAFPGGPAAVLLPQADLAPDDLRAGLTASGHAVHRVEAYRTVPFPAHPARRVPGVEEHGPRPPVLSLRDLVRRASGGVQPAVVFPAPSAVRQFHDRLGVGPLSFRAVAIGPTTAAALRSLGWVPAATAAEPTPEGIARAALDAFARDDAPSSHAARSNGDTP</sequence>
<evidence type="ECO:0000259" key="10">
    <source>
        <dbReference type="Pfam" id="PF02602"/>
    </source>
</evidence>
<evidence type="ECO:0000313" key="12">
    <source>
        <dbReference type="Proteomes" id="UP000239297"/>
    </source>
</evidence>
<dbReference type="OrthoDB" id="9815856at2"/>
<dbReference type="RefSeq" id="WP_104120110.1">
    <property type="nucleotide sequence ID" value="NZ_PRKW01000001.1"/>
</dbReference>
<dbReference type="PANTHER" id="PTHR38042:SF1">
    <property type="entry name" value="UROPORPHYRINOGEN-III SYNTHASE, CHLOROPLASTIC"/>
    <property type="match status" value="1"/>
</dbReference>
<organism evidence="11 12">
    <name type="scientific">Arthrobacter pityocampae</name>
    <dbReference type="NCBI Taxonomy" id="547334"/>
    <lineage>
        <taxon>Bacteria</taxon>
        <taxon>Bacillati</taxon>
        <taxon>Actinomycetota</taxon>
        <taxon>Actinomycetes</taxon>
        <taxon>Micrococcales</taxon>
        <taxon>Micrococcaceae</taxon>
        <taxon>Arthrobacter</taxon>
    </lineage>
</organism>
<keyword evidence="12" id="KW-1185">Reference proteome</keyword>
<comment type="pathway">
    <text evidence="1 9">Porphyrin-containing compound metabolism; protoporphyrin-IX biosynthesis; coproporphyrinogen-III from 5-aminolevulinate: step 3/4.</text>
</comment>
<comment type="similarity">
    <text evidence="2 9">Belongs to the uroporphyrinogen-III synthase family.</text>
</comment>
<evidence type="ECO:0000256" key="8">
    <source>
        <dbReference type="ARBA" id="ARBA00048617"/>
    </source>
</evidence>
<evidence type="ECO:0000256" key="1">
    <source>
        <dbReference type="ARBA" id="ARBA00004772"/>
    </source>
</evidence>
<dbReference type="GO" id="GO:0006782">
    <property type="term" value="P:protoporphyrinogen IX biosynthetic process"/>
    <property type="evidence" value="ECO:0007669"/>
    <property type="project" value="UniProtKB-UniRule"/>
</dbReference>
<dbReference type="Gene3D" id="3.40.50.10090">
    <property type="match status" value="2"/>
</dbReference>
<comment type="function">
    <text evidence="6 9">Catalyzes cyclization of the linear tetrapyrrole, hydroxymethylbilane, to the macrocyclic uroporphyrinogen III.</text>
</comment>
<dbReference type="InterPro" id="IPR036108">
    <property type="entry name" value="4pyrrol_syn_uPrphyn_synt_sf"/>
</dbReference>
<dbReference type="GO" id="GO:0006780">
    <property type="term" value="P:uroporphyrinogen III biosynthetic process"/>
    <property type="evidence" value="ECO:0007669"/>
    <property type="project" value="UniProtKB-UniRule"/>
</dbReference>
<gene>
    <name evidence="11" type="ORF">C4K88_02975</name>
</gene>
<evidence type="ECO:0000256" key="7">
    <source>
        <dbReference type="ARBA" id="ARBA00040167"/>
    </source>
</evidence>
<dbReference type="InterPro" id="IPR003754">
    <property type="entry name" value="4pyrrol_synth_uPrphyn_synth"/>
</dbReference>
<dbReference type="Proteomes" id="UP000239297">
    <property type="component" value="Unassembled WGS sequence"/>
</dbReference>
<accession>A0A2S5J227</accession>
<evidence type="ECO:0000256" key="9">
    <source>
        <dbReference type="RuleBase" id="RU366031"/>
    </source>
</evidence>
<evidence type="ECO:0000256" key="3">
    <source>
        <dbReference type="ARBA" id="ARBA00013109"/>
    </source>
</evidence>
<dbReference type="InterPro" id="IPR039793">
    <property type="entry name" value="UROS/Hem4"/>
</dbReference>
<dbReference type="EC" id="4.2.1.75" evidence="3 9"/>
<keyword evidence="5 9" id="KW-0627">Porphyrin biosynthesis</keyword>
<dbReference type="GO" id="GO:0004852">
    <property type="term" value="F:uroporphyrinogen-III synthase activity"/>
    <property type="evidence" value="ECO:0007669"/>
    <property type="project" value="UniProtKB-UniRule"/>
</dbReference>
<keyword evidence="4 9" id="KW-0456">Lyase</keyword>
<dbReference type="SUPFAM" id="SSF69618">
    <property type="entry name" value="HemD-like"/>
    <property type="match status" value="1"/>
</dbReference>
<name>A0A2S5J227_9MICC</name>
<comment type="catalytic activity">
    <reaction evidence="8 9">
        <text>hydroxymethylbilane = uroporphyrinogen III + H2O</text>
        <dbReference type="Rhea" id="RHEA:18965"/>
        <dbReference type="ChEBI" id="CHEBI:15377"/>
        <dbReference type="ChEBI" id="CHEBI:57308"/>
        <dbReference type="ChEBI" id="CHEBI:57845"/>
        <dbReference type="EC" id="4.2.1.75"/>
    </reaction>
</comment>
<dbReference type="PANTHER" id="PTHR38042">
    <property type="entry name" value="UROPORPHYRINOGEN-III SYNTHASE, CHLOROPLASTIC"/>
    <property type="match status" value="1"/>
</dbReference>
<protein>
    <recommendedName>
        <fullName evidence="7 9">Uroporphyrinogen-III synthase</fullName>
        <ecNumber evidence="3 9">4.2.1.75</ecNumber>
    </recommendedName>
</protein>
<dbReference type="Pfam" id="PF02602">
    <property type="entry name" value="HEM4"/>
    <property type="match status" value="1"/>
</dbReference>
<evidence type="ECO:0000313" key="11">
    <source>
        <dbReference type="EMBL" id="PPB50845.1"/>
    </source>
</evidence>
<evidence type="ECO:0000256" key="5">
    <source>
        <dbReference type="ARBA" id="ARBA00023244"/>
    </source>
</evidence>
<dbReference type="CDD" id="cd06578">
    <property type="entry name" value="HemD"/>
    <property type="match status" value="1"/>
</dbReference>
<comment type="caution">
    <text evidence="11">The sequence shown here is derived from an EMBL/GenBank/DDBJ whole genome shotgun (WGS) entry which is preliminary data.</text>
</comment>
<dbReference type="EMBL" id="PRKW01000001">
    <property type="protein sequence ID" value="PPB50845.1"/>
    <property type="molecule type" value="Genomic_DNA"/>
</dbReference>
<evidence type="ECO:0000256" key="6">
    <source>
        <dbReference type="ARBA" id="ARBA00037589"/>
    </source>
</evidence>